<dbReference type="PANTHER" id="PTHR39455:SF1">
    <property type="entry name" value="CELL DIVISION PROTEIN ZAPD"/>
    <property type="match status" value="1"/>
</dbReference>
<dbReference type="eggNOG" id="COG4582">
    <property type="taxonomic scope" value="Bacteria"/>
</dbReference>
<organism evidence="6 7">
    <name type="scientific">Oligella urethralis DNF00040</name>
    <dbReference type="NCBI Taxonomy" id="1401065"/>
    <lineage>
        <taxon>Bacteria</taxon>
        <taxon>Pseudomonadati</taxon>
        <taxon>Pseudomonadota</taxon>
        <taxon>Betaproteobacteria</taxon>
        <taxon>Burkholderiales</taxon>
        <taxon>Alcaligenaceae</taxon>
        <taxon>Oligella</taxon>
    </lineage>
</organism>
<dbReference type="NCBIfam" id="NF003656">
    <property type="entry name" value="PRK05287.1-4"/>
    <property type="match status" value="1"/>
</dbReference>
<dbReference type="AlphaFoldDB" id="A0A095Z6W9"/>
<comment type="subcellular location">
    <subcellularLocation>
        <location evidence="5">Cytoplasm</location>
    </subcellularLocation>
    <text evidence="5">Localizes to mid-cell in an FtsZ-dependent manner.</text>
</comment>
<dbReference type="Pfam" id="PF07072">
    <property type="entry name" value="ZapD"/>
    <property type="match status" value="1"/>
</dbReference>
<dbReference type="OrthoDB" id="5294622at2"/>
<evidence type="ECO:0000256" key="5">
    <source>
        <dbReference type="HAMAP-Rule" id="MF_01092"/>
    </source>
</evidence>
<dbReference type="RefSeq" id="WP_036559435.1">
    <property type="nucleotide sequence ID" value="NZ_JRNI01000025.1"/>
</dbReference>
<comment type="subunit">
    <text evidence="5">Interacts with FtsZ.</text>
</comment>
<evidence type="ECO:0000256" key="4">
    <source>
        <dbReference type="ARBA" id="ARBA00023306"/>
    </source>
</evidence>
<keyword evidence="1 5" id="KW-0963">Cytoplasm</keyword>
<dbReference type="GO" id="GO:0005737">
    <property type="term" value="C:cytoplasm"/>
    <property type="evidence" value="ECO:0007669"/>
    <property type="project" value="UniProtKB-SubCell"/>
</dbReference>
<dbReference type="GO" id="GO:0000917">
    <property type="term" value="P:division septum assembly"/>
    <property type="evidence" value="ECO:0007669"/>
    <property type="project" value="UniProtKB-KW"/>
</dbReference>
<dbReference type="HAMAP" id="MF_01092">
    <property type="entry name" value="ZapD"/>
    <property type="match status" value="1"/>
</dbReference>
<keyword evidence="3 5" id="KW-0717">Septation</keyword>
<evidence type="ECO:0000256" key="2">
    <source>
        <dbReference type="ARBA" id="ARBA00022618"/>
    </source>
</evidence>
<dbReference type="Gene3D" id="1.10.3900.10">
    <property type="entry name" value="YacF-like"/>
    <property type="match status" value="1"/>
</dbReference>
<keyword evidence="7" id="KW-1185">Reference proteome</keyword>
<dbReference type="GO" id="GO:0032153">
    <property type="term" value="C:cell division site"/>
    <property type="evidence" value="ECO:0007669"/>
    <property type="project" value="TreeGrafter"/>
</dbReference>
<comment type="caution">
    <text evidence="6">The sequence shown here is derived from an EMBL/GenBank/DDBJ whole genome shotgun (WGS) entry which is preliminary data.</text>
</comment>
<dbReference type="InterPro" id="IPR009777">
    <property type="entry name" value="ZapD"/>
</dbReference>
<dbReference type="GO" id="GO:0043093">
    <property type="term" value="P:FtsZ-dependent cytokinesis"/>
    <property type="evidence" value="ECO:0007669"/>
    <property type="project" value="UniProtKB-UniRule"/>
</dbReference>
<dbReference type="Gene3D" id="2.60.440.10">
    <property type="entry name" value="YacF-like domains"/>
    <property type="match status" value="1"/>
</dbReference>
<dbReference type="InterPro" id="IPR036268">
    <property type="entry name" value="ZapD_sf"/>
</dbReference>
<dbReference type="Proteomes" id="UP000029629">
    <property type="component" value="Unassembled WGS sequence"/>
</dbReference>
<dbReference type="EMBL" id="JRNI01000025">
    <property type="protein sequence ID" value="KGF30403.1"/>
    <property type="molecule type" value="Genomic_DNA"/>
</dbReference>
<protein>
    <recommendedName>
        <fullName evidence="5">Cell division protein ZapD</fullName>
    </recommendedName>
    <alternativeName>
        <fullName evidence="5">Z ring-associated protein D</fullName>
    </alternativeName>
</protein>
<sequence length="253" mass="29060">MILYEYPFSEKIRSFLRLEFLFQRLSFFHKHFASSPENDEALLGALFDIMEVCERGDARNTLLQELDKQKLTLQSYRSYPDINLVAIESALVDLNRVSRELHDAGKIGRAARDCEWLAKIKNRYVVPGGLSSTEFPAYHGWMLGDHAQRQAVVDEWVASFNPLSEAVNSLLHFIRASREPEYVTTPPNGVFERALRGQPFQLIRVWVPASGGIYPEISANKHVTFVRLYQLNERLEPQLVTKPISLKIAFCNF</sequence>
<comment type="function">
    <text evidence="5">Cell division factor that enhances FtsZ-ring assembly. Directly interacts with FtsZ and promotes bundling of FtsZ protofilaments, with a reduction in FtsZ GTPase activity.</text>
</comment>
<accession>A0A095Z6W9</accession>
<keyword evidence="4 5" id="KW-0131">Cell cycle</keyword>
<keyword evidence="2 5" id="KW-0132">Cell division</keyword>
<reference evidence="6 7" key="1">
    <citation type="submission" date="2014-07" db="EMBL/GenBank/DDBJ databases">
        <authorList>
            <person name="McCorrison J."/>
            <person name="Sanka R."/>
            <person name="Torralba M."/>
            <person name="Gillis M."/>
            <person name="Haft D.H."/>
            <person name="Methe B."/>
            <person name="Sutton G."/>
            <person name="Nelson K.E."/>
        </authorList>
    </citation>
    <scope>NUCLEOTIDE SEQUENCE [LARGE SCALE GENOMIC DNA]</scope>
    <source>
        <strain evidence="6 7">DNF00040</strain>
    </source>
</reference>
<evidence type="ECO:0000313" key="7">
    <source>
        <dbReference type="Proteomes" id="UP000029629"/>
    </source>
</evidence>
<name>A0A095Z6W9_9BURK</name>
<evidence type="ECO:0000313" key="6">
    <source>
        <dbReference type="EMBL" id="KGF30403.1"/>
    </source>
</evidence>
<gene>
    <name evidence="5" type="primary">zapD</name>
    <name evidence="6" type="ORF">HMPREF2130_06885</name>
</gene>
<evidence type="ECO:0000256" key="3">
    <source>
        <dbReference type="ARBA" id="ARBA00023210"/>
    </source>
</evidence>
<evidence type="ECO:0000256" key="1">
    <source>
        <dbReference type="ARBA" id="ARBA00022490"/>
    </source>
</evidence>
<proteinExistence type="inferred from homology"/>
<dbReference type="SUPFAM" id="SSF160950">
    <property type="entry name" value="YacF-like"/>
    <property type="match status" value="1"/>
</dbReference>
<comment type="similarity">
    <text evidence="5">Belongs to the ZapD family.</text>
</comment>
<dbReference type="InterPro" id="IPR027462">
    <property type="entry name" value="ZapD_C"/>
</dbReference>
<dbReference type="PANTHER" id="PTHR39455">
    <property type="entry name" value="CELL DIVISION PROTEIN ZAPD"/>
    <property type="match status" value="1"/>
</dbReference>